<gene>
    <name evidence="1" type="ORF">PDESU_02639</name>
</gene>
<accession>A0A6C2U278</accession>
<evidence type="ECO:0000313" key="1">
    <source>
        <dbReference type="EMBL" id="VGO14082.1"/>
    </source>
</evidence>
<proteinExistence type="predicted"/>
<name>A0A6C2U278_PONDE</name>
<dbReference type="Proteomes" id="UP000366872">
    <property type="component" value="Unassembled WGS sequence"/>
</dbReference>
<reference evidence="1 2" key="1">
    <citation type="submission" date="2019-04" db="EMBL/GenBank/DDBJ databases">
        <authorList>
            <person name="Van Vliet M D."/>
        </authorList>
    </citation>
    <scope>NUCLEOTIDE SEQUENCE [LARGE SCALE GENOMIC DNA]</scope>
    <source>
        <strain evidence="1 2">F1</strain>
    </source>
</reference>
<protein>
    <submittedName>
        <fullName evidence="1">Uncharacterized protein</fullName>
    </submittedName>
</protein>
<dbReference type="AlphaFoldDB" id="A0A6C2U278"/>
<evidence type="ECO:0000313" key="2">
    <source>
        <dbReference type="Proteomes" id="UP000366872"/>
    </source>
</evidence>
<organism evidence="1 2">
    <name type="scientific">Pontiella desulfatans</name>
    <dbReference type="NCBI Taxonomy" id="2750659"/>
    <lineage>
        <taxon>Bacteria</taxon>
        <taxon>Pseudomonadati</taxon>
        <taxon>Kiritimatiellota</taxon>
        <taxon>Kiritimatiellia</taxon>
        <taxon>Kiritimatiellales</taxon>
        <taxon>Pontiellaceae</taxon>
        <taxon>Pontiella</taxon>
    </lineage>
</organism>
<sequence>MVVIAGACLASSCISKDRKTLYLFLLGHPEPGA</sequence>
<dbReference type="EMBL" id="CAAHFG010000001">
    <property type="protein sequence ID" value="VGO14082.1"/>
    <property type="molecule type" value="Genomic_DNA"/>
</dbReference>
<keyword evidence="2" id="KW-1185">Reference proteome</keyword>